<evidence type="ECO:0000313" key="2">
    <source>
        <dbReference type="Proteomes" id="UP000198793"/>
    </source>
</evidence>
<organism evidence="1 2">
    <name type="scientific">Aureimonas jatrophae</name>
    <dbReference type="NCBI Taxonomy" id="1166073"/>
    <lineage>
        <taxon>Bacteria</taxon>
        <taxon>Pseudomonadati</taxon>
        <taxon>Pseudomonadota</taxon>
        <taxon>Alphaproteobacteria</taxon>
        <taxon>Hyphomicrobiales</taxon>
        <taxon>Aurantimonadaceae</taxon>
        <taxon>Aureimonas</taxon>
    </lineage>
</organism>
<accession>A0A1H0DGM9</accession>
<name>A0A1H0DGM9_9HYPH</name>
<reference evidence="1 2" key="1">
    <citation type="submission" date="2016-10" db="EMBL/GenBank/DDBJ databases">
        <authorList>
            <person name="de Groot N.N."/>
        </authorList>
    </citation>
    <scope>NUCLEOTIDE SEQUENCE [LARGE SCALE GENOMIC DNA]</scope>
    <source>
        <strain evidence="2">L7-484,KACC 16230,DSM 25025</strain>
    </source>
</reference>
<proteinExistence type="predicted"/>
<evidence type="ECO:0000313" key="1">
    <source>
        <dbReference type="EMBL" id="SDN69332.1"/>
    </source>
</evidence>
<keyword evidence="2" id="KW-1185">Reference proteome</keyword>
<gene>
    <name evidence="1" type="ORF">SAMN05192530_101772</name>
</gene>
<dbReference type="AlphaFoldDB" id="A0A1H0DGM9"/>
<dbReference type="EMBL" id="FNIT01000001">
    <property type="protein sequence ID" value="SDN69332.1"/>
    <property type="molecule type" value="Genomic_DNA"/>
</dbReference>
<protein>
    <submittedName>
        <fullName evidence="1">Uncharacterized protein</fullName>
    </submittedName>
</protein>
<dbReference type="Proteomes" id="UP000198793">
    <property type="component" value="Unassembled WGS sequence"/>
</dbReference>
<sequence length="100" mass="11048">MASASGAAQIRPYRDIRPGEDWVIEIDGTRFPVNIGSDIEDDGMYLEVANEAGALLLLIFYDDRTAEMSVTTYRPALSLALIEQAILIARIRLPPDPKRG</sequence>